<feature type="transmembrane region" description="Helical" evidence="2">
    <location>
        <begin position="6"/>
        <end position="28"/>
    </location>
</feature>
<dbReference type="GeneID" id="67013801"/>
<evidence type="ECO:0000313" key="4">
    <source>
        <dbReference type="Proteomes" id="UP000676310"/>
    </source>
</evidence>
<dbReference type="AlphaFoldDB" id="A0A8J2HYG5"/>
<protein>
    <submittedName>
        <fullName evidence="3">Uncharacterized protein</fullName>
    </submittedName>
</protein>
<keyword evidence="4" id="KW-1185">Reference proteome</keyword>
<sequence>MSLSDSAKAGIIMAVLSFLLLGLVILYCTNRHHQRNTPSKATTTSSPIGSESPKSSPPQLTGTNKRTGILGLQRQQQHTRYPSLEHGSGPTLVTTPPPNTPAVDTIRAVITTPATSSACIRVQPPATGASNNRSSLHQAMLDVGAEDSQKNCNDSVEEDGEDIKTKNLKNSPAGKAYTGAWPLRDISSAYDDR</sequence>
<gene>
    <name evidence="3" type="ORF">ALTATR162_LOCUS2364</name>
</gene>
<dbReference type="OrthoDB" id="10339512at2759"/>
<comment type="caution">
    <text evidence="3">The sequence shown here is derived from an EMBL/GenBank/DDBJ whole genome shotgun (WGS) entry which is preliminary data.</text>
</comment>
<dbReference type="Proteomes" id="UP000676310">
    <property type="component" value="Unassembled WGS sequence"/>
</dbReference>
<feature type="region of interest" description="Disordered" evidence="1">
    <location>
        <begin position="34"/>
        <end position="100"/>
    </location>
</feature>
<reference evidence="3" key="1">
    <citation type="submission" date="2021-05" db="EMBL/GenBank/DDBJ databases">
        <authorList>
            <person name="Stam R."/>
        </authorList>
    </citation>
    <scope>NUCLEOTIDE SEQUENCE</scope>
    <source>
        <strain evidence="3">CS162</strain>
    </source>
</reference>
<dbReference type="RefSeq" id="XP_043165903.1">
    <property type="nucleotide sequence ID" value="XM_043309968.1"/>
</dbReference>
<keyword evidence="2" id="KW-0472">Membrane</keyword>
<keyword evidence="2" id="KW-0812">Transmembrane</keyword>
<evidence type="ECO:0000256" key="1">
    <source>
        <dbReference type="SAM" id="MobiDB-lite"/>
    </source>
</evidence>
<evidence type="ECO:0000313" key="3">
    <source>
        <dbReference type="EMBL" id="CAG5149416.1"/>
    </source>
</evidence>
<feature type="compositionally biased region" description="Low complexity" evidence="1">
    <location>
        <begin position="45"/>
        <end position="58"/>
    </location>
</feature>
<keyword evidence="2" id="KW-1133">Transmembrane helix</keyword>
<evidence type="ECO:0000256" key="2">
    <source>
        <dbReference type="SAM" id="Phobius"/>
    </source>
</evidence>
<proteinExistence type="predicted"/>
<feature type="region of interest" description="Disordered" evidence="1">
    <location>
        <begin position="146"/>
        <end position="193"/>
    </location>
</feature>
<organism evidence="3 4">
    <name type="scientific">Alternaria atra</name>
    <dbReference type="NCBI Taxonomy" id="119953"/>
    <lineage>
        <taxon>Eukaryota</taxon>
        <taxon>Fungi</taxon>
        <taxon>Dikarya</taxon>
        <taxon>Ascomycota</taxon>
        <taxon>Pezizomycotina</taxon>
        <taxon>Dothideomycetes</taxon>
        <taxon>Pleosporomycetidae</taxon>
        <taxon>Pleosporales</taxon>
        <taxon>Pleosporineae</taxon>
        <taxon>Pleosporaceae</taxon>
        <taxon>Alternaria</taxon>
        <taxon>Alternaria sect. Ulocladioides</taxon>
    </lineage>
</organism>
<dbReference type="EMBL" id="CAJRGZ010000015">
    <property type="protein sequence ID" value="CAG5149416.1"/>
    <property type="molecule type" value="Genomic_DNA"/>
</dbReference>
<name>A0A8J2HYG5_9PLEO</name>
<accession>A0A8J2HYG5</accession>